<proteinExistence type="predicted"/>
<sequence>MIGLKKINIVITQIVWTQMARNIVLYKPILSKMEETTKPANINPSENEPAIIPIIPSEKPLFFATITMSVKKNPRAIPVNKAEMDKYFTLEFMLLKST</sequence>
<evidence type="ECO:0000313" key="1">
    <source>
        <dbReference type="EMBL" id="SVA35552.1"/>
    </source>
</evidence>
<protein>
    <submittedName>
        <fullName evidence="1">Uncharacterized protein</fullName>
    </submittedName>
</protein>
<dbReference type="AlphaFoldDB" id="A0A381V5D2"/>
<reference evidence="1" key="1">
    <citation type="submission" date="2018-05" db="EMBL/GenBank/DDBJ databases">
        <authorList>
            <person name="Lanie J.A."/>
            <person name="Ng W.-L."/>
            <person name="Kazmierczak K.M."/>
            <person name="Andrzejewski T.M."/>
            <person name="Davidsen T.M."/>
            <person name="Wayne K.J."/>
            <person name="Tettelin H."/>
            <person name="Glass J.I."/>
            <person name="Rusch D."/>
            <person name="Podicherti R."/>
            <person name="Tsui H.-C.T."/>
            <person name="Winkler M.E."/>
        </authorList>
    </citation>
    <scope>NUCLEOTIDE SEQUENCE</scope>
</reference>
<accession>A0A381V5D2</accession>
<name>A0A381V5D2_9ZZZZ</name>
<gene>
    <name evidence="1" type="ORF">METZ01_LOCUS88406</name>
</gene>
<organism evidence="1">
    <name type="scientific">marine metagenome</name>
    <dbReference type="NCBI Taxonomy" id="408172"/>
    <lineage>
        <taxon>unclassified sequences</taxon>
        <taxon>metagenomes</taxon>
        <taxon>ecological metagenomes</taxon>
    </lineage>
</organism>
<dbReference type="EMBL" id="UINC01007889">
    <property type="protein sequence ID" value="SVA35552.1"/>
    <property type="molecule type" value="Genomic_DNA"/>
</dbReference>